<feature type="transmembrane region" description="Helical" evidence="1">
    <location>
        <begin position="33"/>
        <end position="55"/>
    </location>
</feature>
<protein>
    <submittedName>
        <fullName evidence="2">Uncharacterized protein</fullName>
    </submittedName>
</protein>
<evidence type="ECO:0000313" key="2">
    <source>
        <dbReference type="EMBL" id="AXE27926.1"/>
    </source>
</evidence>
<geneLocation type="plasmid" evidence="2 3">
    <name>unnamed1</name>
</geneLocation>
<evidence type="ECO:0000313" key="3">
    <source>
        <dbReference type="Proteomes" id="UP000252004"/>
    </source>
</evidence>
<sequence length="62" mass="6335">MWAFLILVFVLVLLLLGAGLVYLTAVHPSLAAPLTAAAAGITVVFTTATVAIAAISTSSKRH</sequence>
<proteinExistence type="predicted"/>
<gene>
    <name evidence="2" type="ORF">C0216_30970</name>
</gene>
<keyword evidence="2" id="KW-0614">Plasmid</keyword>
<keyword evidence="3" id="KW-1185">Reference proteome</keyword>
<dbReference type="KEGG" id="sgz:C0216_30970"/>
<accession>A0A344UAK5</accession>
<dbReference type="Proteomes" id="UP000252004">
    <property type="component" value="Plasmid unnamed1"/>
</dbReference>
<keyword evidence="1" id="KW-0472">Membrane</keyword>
<dbReference type="EMBL" id="CP030863">
    <property type="protein sequence ID" value="AXE27926.1"/>
    <property type="molecule type" value="Genomic_DNA"/>
</dbReference>
<name>A0A344UAK5_9ACTN</name>
<keyword evidence="1" id="KW-1133">Transmembrane helix</keyword>
<keyword evidence="1" id="KW-0812">Transmembrane</keyword>
<organism evidence="2 3">
    <name type="scientific">Streptomyces globosus</name>
    <dbReference type="NCBI Taxonomy" id="68209"/>
    <lineage>
        <taxon>Bacteria</taxon>
        <taxon>Bacillati</taxon>
        <taxon>Actinomycetota</taxon>
        <taxon>Actinomycetes</taxon>
        <taxon>Kitasatosporales</taxon>
        <taxon>Streptomycetaceae</taxon>
        <taxon>Streptomyces</taxon>
    </lineage>
</organism>
<evidence type="ECO:0000256" key="1">
    <source>
        <dbReference type="SAM" id="Phobius"/>
    </source>
</evidence>
<reference evidence="2 3" key="1">
    <citation type="submission" date="2018-01" db="EMBL/GenBank/DDBJ databases">
        <title>Draft genome Sequence of streptomyces globosus LZH-48.</title>
        <authorList>
            <person name="Ran K."/>
            <person name="Li Z."/>
            <person name="Wei S."/>
            <person name="Dong R."/>
        </authorList>
    </citation>
    <scope>NUCLEOTIDE SEQUENCE [LARGE SCALE GENOMIC DNA]</scope>
    <source>
        <strain evidence="2 3">LZH-48</strain>
        <plasmid evidence="2 3">unnamed1</plasmid>
    </source>
</reference>
<dbReference type="AlphaFoldDB" id="A0A344UAK5"/>